<protein>
    <submittedName>
        <fullName evidence="2">Uncharacterized protein</fullName>
    </submittedName>
</protein>
<accession>A0A6C0D0U1</accession>
<keyword evidence="1" id="KW-1133">Transmembrane helix</keyword>
<reference evidence="2" key="1">
    <citation type="journal article" date="2020" name="Nature">
        <title>Giant virus diversity and host interactions through global metagenomics.</title>
        <authorList>
            <person name="Schulz F."/>
            <person name="Roux S."/>
            <person name="Paez-Espino D."/>
            <person name="Jungbluth S."/>
            <person name="Walsh D.A."/>
            <person name="Denef V.J."/>
            <person name="McMahon K.D."/>
            <person name="Konstantinidis K.T."/>
            <person name="Eloe-Fadrosh E.A."/>
            <person name="Kyrpides N.C."/>
            <person name="Woyke T."/>
        </authorList>
    </citation>
    <scope>NUCLEOTIDE SEQUENCE</scope>
    <source>
        <strain evidence="2">GVMAG-M-3300023174-102</strain>
    </source>
</reference>
<feature type="transmembrane region" description="Helical" evidence="1">
    <location>
        <begin position="32"/>
        <end position="52"/>
    </location>
</feature>
<dbReference type="AlphaFoldDB" id="A0A6C0D0U1"/>
<sequence>MTPLLIFIIIFILFYGSLKINQQFVYNNNKELYLILSALLSSAILVLILHYANLKENFHFELSPYKRCQGGPYMYSSDPELKAFCDSIPQEQLNQAFCNNGVNGGKGGWDRKSHGFIGMPVHFEYTPMSDDKWENHMCDDQLTNNATPQVL</sequence>
<organism evidence="2">
    <name type="scientific">viral metagenome</name>
    <dbReference type="NCBI Taxonomy" id="1070528"/>
    <lineage>
        <taxon>unclassified sequences</taxon>
        <taxon>metagenomes</taxon>
        <taxon>organismal metagenomes</taxon>
    </lineage>
</organism>
<keyword evidence="1" id="KW-0812">Transmembrane</keyword>
<evidence type="ECO:0000313" key="2">
    <source>
        <dbReference type="EMBL" id="QHT09519.1"/>
    </source>
</evidence>
<name>A0A6C0D0U1_9ZZZZ</name>
<keyword evidence="1" id="KW-0472">Membrane</keyword>
<evidence type="ECO:0000256" key="1">
    <source>
        <dbReference type="SAM" id="Phobius"/>
    </source>
</evidence>
<proteinExistence type="predicted"/>
<dbReference type="EMBL" id="MN739512">
    <property type="protein sequence ID" value="QHT09519.1"/>
    <property type="molecule type" value="Genomic_DNA"/>
</dbReference>